<dbReference type="OrthoDB" id="3176171at2759"/>
<dbReference type="PANTHER" id="PTHR36362">
    <property type="entry name" value="DNA-DIRECTED RNA POLYMERASE SUBUNIT BETA"/>
    <property type="match status" value="1"/>
</dbReference>
<dbReference type="AlphaFoldDB" id="A0A1R3KKY9"/>
<evidence type="ECO:0000313" key="1">
    <source>
        <dbReference type="EMBL" id="OMP07658.1"/>
    </source>
</evidence>
<dbReference type="PANTHER" id="PTHR36362:SF3">
    <property type="entry name" value="PROTEIN HOOK HOMOLOG 3-LIKE"/>
    <property type="match status" value="1"/>
</dbReference>
<proteinExistence type="predicted"/>
<keyword evidence="2" id="KW-1185">Reference proteome</keyword>
<dbReference type="Proteomes" id="UP000187203">
    <property type="component" value="Unassembled WGS sequence"/>
</dbReference>
<accession>A0A1R3KKY9</accession>
<evidence type="ECO:0000313" key="2">
    <source>
        <dbReference type="Proteomes" id="UP000187203"/>
    </source>
</evidence>
<dbReference type="STRING" id="93759.A0A1R3KKY9"/>
<dbReference type="EMBL" id="AWUE01013117">
    <property type="protein sequence ID" value="OMP07658.1"/>
    <property type="molecule type" value="Genomic_DNA"/>
</dbReference>
<comment type="caution">
    <text evidence="1">The sequence shown here is derived from an EMBL/GenBank/DDBJ whole genome shotgun (WGS) entry which is preliminary data.</text>
</comment>
<reference evidence="2" key="1">
    <citation type="submission" date="2013-09" db="EMBL/GenBank/DDBJ databases">
        <title>Corchorus olitorius genome sequencing.</title>
        <authorList>
            <person name="Alam M."/>
            <person name="Haque M.S."/>
            <person name="Islam M.S."/>
            <person name="Emdad E.M."/>
            <person name="Islam M.M."/>
            <person name="Ahmed B."/>
            <person name="Halim A."/>
            <person name="Hossen Q.M.M."/>
            <person name="Hossain M.Z."/>
            <person name="Ahmed R."/>
            <person name="Khan M.M."/>
            <person name="Islam R."/>
            <person name="Rashid M.M."/>
            <person name="Khan S.A."/>
            <person name="Rahman M.S."/>
            <person name="Alam M."/>
            <person name="Yahiya A.S."/>
            <person name="Khan M.S."/>
            <person name="Azam M.S."/>
            <person name="Haque T."/>
            <person name="Lashkar M.Z.H."/>
            <person name="Akhand A.I."/>
            <person name="Morshed G."/>
            <person name="Roy S."/>
            <person name="Uddin K.S."/>
            <person name="Rabeya T."/>
            <person name="Hossain A.S."/>
            <person name="Chowdhury A."/>
            <person name="Snigdha A.R."/>
            <person name="Mortoza M.S."/>
            <person name="Matin S.A."/>
            <person name="Hoque S.M.E."/>
            <person name="Islam M.K."/>
            <person name="Roy D.K."/>
            <person name="Haider R."/>
            <person name="Moosa M.M."/>
            <person name="Elias S.M."/>
            <person name="Hasan A.M."/>
            <person name="Jahan S."/>
            <person name="Shafiuddin M."/>
            <person name="Mahmood N."/>
            <person name="Shommy N.S."/>
        </authorList>
    </citation>
    <scope>NUCLEOTIDE SEQUENCE [LARGE SCALE GENOMIC DNA]</scope>
    <source>
        <strain evidence="2">cv. O-4</strain>
    </source>
</reference>
<protein>
    <submittedName>
        <fullName evidence="1">Uncharacterized protein</fullName>
    </submittedName>
</protein>
<sequence>MAKLRMRLRGTQAQLNALRYRYKQAVDESDTMNRKFKEASTKLKERLASKGLEVLNLKKQLASASTQQ</sequence>
<dbReference type="GO" id="GO:0012505">
    <property type="term" value="C:endomembrane system"/>
    <property type="evidence" value="ECO:0007669"/>
    <property type="project" value="TreeGrafter"/>
</dbReference>
<name>A0A1R3KKY9_9ROSI</name>
<gene>
    <name evidence="1" type="ORF">COLO4_07160</name>
</gene>
<organism evidence="1 2">
    <name type="scientific">Corchorus olitorius</name>
    <dbReference type="NCBI Taxonomy" id="93759"/>
    <lineage>
        <taxon>Eukaryota</taxon>
        <taxon>Viridiplantae</taxon>
        <taxon>Streptophyta</taxon>
        <taxon>Embryophyta</taxon>
        <taxon>Tracheophyta</taxon>
        <taxon>Spermatophyta</taxon>
        <taxon>Magnoliopsida</taxon>
        <taxon>eudicotyledons</taxon>
        <taxon>Gunneridae</taxon>
        <taxon>Pentapetalae</taxon>
        <taxon>rosids</taxon>
        <taxon>malvids</taxon>
        <taxon>Malvales</taxon>
        <taxon>Malvaceae</taxon>
        <taxon>Grewioideae</taxon>
        <taxon>Apeibeae</taxon>
        <taxon>Corchorus</taxon>
    </lineage>
</organism>